<dbReference type="PANTHER" id="PTHR35011:SF2">
    <property type="entry name" value="2,3-DIKETO-L-GULONATE TRAP TRANSPORTER SMALL PERMEASE PROTEIN YIAM"/>
    <property type="match status" value="1"/>
</dbReference>
<reference evidence="11 12" key="1">
    <citation type="submission" date="2018-09" db="EMBL/GenBank/DDBJ databases">
        <title>Novel species of Arthrobacter.</title>
        <authorList>
            <person name="Liu Q."/>
            <person name="Xin Y.-H."/>
        </authorList>
    </citation>
    <scope>NUCLEOTIDE SEQUENCE [LARGE SCALE GENOMIC DNA]</scope>
    <source>
        <strain evidence="11 12">Hz2</strain>
    </source>
</reference>
<dbReference type="PANTHER" id="PTHR35011">
    <property type="entry name" value="2,3-DIKETO-L-GULONATE TRAP TRANSPORTER SMALL PERMEASE PROTEIN YIAM"/>
    <property type="match status" value="1"/>
</dbReference>
<dbReference type="Proteomes" id="UP000272560">
    <property type="component" value="Unassembled WGS sequence"/>
</dbReference>
<evidence type="ECO:0000313" key="12">
    <source>
        <dbReference type="Proteomes" id="UP000272560"/>
    </source>
</evidence>
<dbReference type="InterPro" id="IPR055348">
    <property type="entry name" value="DctQ"/>
</dbReference>
<dbReference type="RefSeq" id="WP_120150412.1">
    <property type="nucleotide sequence ID" value="NZ_QZVT01000014.1"/>
</dbReference>
<dbReference type="GO" id="GO:0015740">
    <property type="term" value="P:C4-dicarboxylate transport"/>
    <property type="evidence" value="ECO:0007669"/>
    <property type="project" value="TreeGrafter"/>
</dbReference>
<dbReference type="OrthoDB" id="2085311at2"/>
<comment type="similarity">
    <text evidence="8">Belongs to the TRAP transporter small permease family.</text>
</comment>
<feature type="transmembrane region" description="Helical" evidence="9">
    <location>
        <begin position="12"/>
        <end position="32"/>
    </location>
</feature>
<evidence type="ECO:0000256" key="4">
    <source>
        <dbReference type="ARBA" id="ARBA00022519"/>
    </source>
</evidence>
<keyword evidence="4" id="KW-0997">Cell inner membrane</keyword>
<accession>A0A3A5M7R5</accession>
<organism evidence="11 12">
    <name type="scientific">Arthrobacter cheniae</name>
    <dbReference type="NCBI Taxonomy" id="1258888"/>
    <lineage>
        <taxon>Bacteria</taxon>
        <taxon>Bacillati</taxon>
        <taxon>Actinomycetota</taxon>
        <taxon>Actinomycetes</taxon>
        <taxon>Micrococcales</taxon>
        <taxon>Micrococcaceae</taxon>
        <taxon>Arthrobacter</taxon>
    </lineage>
</organism>
<keyword evidence="5 9" id="KW-0812">Transmembrane</keyword>
<evidence type="ECO:0000256" key="1">
    <source>
        <dbReference type="ARBA" id="ARBA00004429"/>
    </source>
</evidence>
<feature type="domain" description="Tripartite ATP-independent periplasmic transporters DctQ component" evidence="10">
    <location>
        <begin position="23"/>
        <end position="152"/>
    </location>
</feature>
<comment type="subcellular location">
    <subcellularLocation>
        <location evidence="1">Cell inner membrane</location>
        <topology evidence="1">Multi-pass membrane protein</topology>
    </subcellularLocation>
</comment>
<evidence type="ECO:0000256" key="6">
    <source>
        <dbReference type="ARBA" id="ARBA00022989"/>
    </source>
</evidence>
<dbReference type="Pfam" id="PF04290">
    <property type="entry name" value="DctQ"/>
    <property type="match status" value="1"/>
</dbReference>
<keyword evidence="12" id="KW-1185">Reference proteome</keyword>
<feature type="transmembrane region" description="Helical" evidence="9">
    <location>
        <begin position="86"/>
        <end position="108"/>
    </location>
</feature>
<evidence type="ECO:0000313" key="11">
    <source>
        <dbReference type="EMBL" id="RJT75758.1"/>
    </source>
</evidence>
<protein>
    <submittedName>
        <fullName evidence="11">TRAP transporter small permease</fullName>
    </submittedName>
</protein>
<keyword evidence="7 9" id="KW-0472">Membrane</keyword>
<sequence>MTKLKQAVDSVLRALCIVLFAILVLLVCWQIFTRLVLNDPSVWSEEASRYTFIWLSLIGISVATGERADVAIDLLVKKLPVAAQRWVTAVAYLSAISFATVFMVYGGYLNAKLSWNQANPVLPVTQGVLYLAVPVAGVLLTFYLCYHFVRIVLAKEDATAPEEMQVEL</sequence>
<evidence type="ECO:0000256" key="7">
    <source>
        <dbReference type="ARBA" id="ARBA00023136"/>
    </source>
</evidence>
<evidence type="ECO:0000256" key="2">
    <source>
        <dbReference type="ARBA" id="ARBA00022448"/>
    </source>
</evidence>
<dbReference type="GO" id="GO:0022857">
    <property type="term" value="F:transmembrane transporter activity"/>
    <property type="evidence" value="ECO:0007669"/>
    <property type="project" value="TreeGrafter"/>
</dbReference>
<keyword evidence="2" id="KW-0813">Transport</keyword>
<dbReference type="InterPro" id="IPR007387">
    <property type="entry name" value="TRAP_DctQ"/>
</dbReference>
<dbReference type="GO" id="GO:0005886">
    <property type="term" value="C:plasma membrane"/>
    <property type="evidence" value="ECO:0007669"/>
    <property type="project" value="UniProtKB-SubCell"/>
</dbReference>
<evidence type="ECO:0000256" key="3">
    <source>
        <dbReference type="ARBA" id="ARBA00022475"/>
    </source>
</evidence>
<keyword evidence="3" id="KW-1003">Cell membrane</keyword>
<dbReference type="EMBL" id="QZVT01000014">
    <property type="protein sequence ID" value="RJT75758.1"/>
    <property type="molecule type" value="Genomic_DNA"/>
</dbReference>
<gene>
    <name evidence="11" type="ORF">D6T63_17350</name>
</gene>
<keyword evidence="6 9" id="KW-1133">Transmembrane helix</keyword>
<evidence type="ECO:0000256" key="5">
    <source>
        <dbReference type="ARBA" id="ARBA00022692"/>
    </source>
</evidence>
<name>A0A3A5M7R5_9MICC</name>
<evidence type="ECO:0000256" key="8">
    <source>
        <dbReference type="ARBA" id="ARBA00038436"/>
    </source>
</evidence>
<proteinExistence type="inferred from homology"/>
<dbReference type="AlphaFoldDB" id="A0A3A5M7R5"/>
<feature type="transmembrane region" description="Helical" evidence="9">
    <location>
        <begin position="128"/>
        <end position="146"/>
    </location>
</feature>
<comment type="caution">
    <text evidence="11">The sequence shown here is derived from an EMBL/GenBank/DDBJ whole genome shotgun (WGS) entry which is preliminary data.</text>
</comment>
<evidence type="ECO:0000256" key="9">
    <source>
        <dbReference type="SAM" id="Phobius"/>
    </source>
</evidence>
<feature type="transmembrane region" description="Helical" evidence="9">
    <location>
        <begin position="47"/>
        <end position="65"/>
    </location>
</feature>
<evidence type="ECO:0000259" key="10">
    <source>
        <dbReference type="Pfam" id="PF04290"/>
    </source>
</evidence>